<dbReference type="Proteomes" id="UP000535511">
    <property type="component" value="Unassembled WGS sequence"/>
</dbReference>
<protein>
    <recommendedName>
        <fullName evidence="1">DUF402 domain-containing protein</fullName>
    </recommendedName>
</protein>
<accession>A0A7Y9E8E6</accession>
<dbReference type="EMBL" id="JACCBG010000001">
    <property type="protein sequence ID" value="NYD43129.1"/>
    <property type="molecule type" value="Genomic_DNA"/>
</dbReference>
<dbReference type="InterPro" id="IPR007295">
    <property type="entry name" value="DUF402"/>
</dbReference>
<dbReference type="Gene3D" id="2.40.380.10">
    <property type="entry name" value="FomD-like"/>
    <property type="match status" value="1"/>
</dbReference>
<evidence type="ECO:0000313" key="2">
    <source>
        <dbReference type="EMBL" id="NYD43129.1"/>
    </source>
</evidence>
<reference evidence="2 3" key="1">
    <citation type="submission" date="2020-07" db="EMBL/GenBank/DDBJ databases">
        <title>Sequencing the genomes of 1000 actinobacteria strains.</title>
        <authorList>
            <person name="Klenk H.-P."/>
        </authorList>
    </citation>
    <scope>NUCLEOTIDE SEQUENCE [LARGE SCALE GENOMIC DNA]</scope>
    <source>
        <strain evidence="2 3">DSM 21350</strain>
    </source>
</reference>
<evidence type="ECO:0000259" key="1">
    <source>
        <dbReference type="Pfam" id="PF04167"/>
    </source>
</evidence>
<dbReference type="AlphaFoldDB" id="A0A7Y9E8E6"/>
<organism evidence="2 3">
    <name type="scientific">Nocardioides panaciterrulae</name>
    <dbReference type="NCBI Taxonomy" id="661492"/>
    <lineage>
        <taxon>Bacteria</taxon>
        <taxon>Bacillati</taxon>
        <taxon>Actinomycetota</taxon>
        <taxon>Actinomycetes</taxon>
        <taxon>Propionibacteriales</taxon>
        <taxon>Nocardioidaceae</taxon>
        <taxon>Nocardioides</taxon>
    </lineage>
</organism>
<keyword evidence="3" id="KW-1185">Reference proteome</keyword>
<proteinExistence type="predicted"/>
<dbReference type="SUPFAM" id="SSF159234">
    <property type="entry name" value="FomD-like"/>
    <property type="match status" value="1"/>
</dbReference>
<dbReference type="Pfam" id="PF04167">
    <property type="entry name" value="DUF402"/>
    <property type="match status" value="1"/>
</dbReference>
<dbReference type="InterPro" id="IPR035930">
    <property type="entry name" value="FomD-like_sf"/>
</dbReference>
<sequence>MSTLPTPGRPRPGDPVHVVMTKWGGRPHWEYDAVHLGADAHGDWIGLPGGTFFARPGAEYVAPVAQVCLVPGPGPDAERGWFATFHAHGGPVRVYVDMTTPPVWDGAVVRAVDLDLDVVQGPTGRVWVDDEDEFAEHRVRYAYPEEVSRLAMRSCDRVRAAVEAGCPPYDGTSAAWFDRLAAR</sequence>
<gene>
    <name evidence="2" type="ORF">BJZ21_003212</name>
</gene>
<dbReference type="RefSeq" id="WP_179664682.1">
    <property type="nucleotide sequence ID" value="NZ_JACCBG010000001.1"/>
</dbReference>
<name>A0A7Y9E8E6_9ACTN</name>
<comment type="caution">
    <text evidence="2">The sequence shown here is derived from an EMBL/GenBank/DDBJ whole genome shotgun (WGS) entry which is preliminary data.</text>
</comment>
<evidence type="ECO:0000313" key="3">
    <source>
        <dbReference type="Proteomes" id="UP000535511"/>
    </source>
</evidence>
<feature type="domain" description="DUF402" evidence="1">
    <location>
        <begin position="47"/>
        <end position="165"/>
    </location>
</feature>